<dbReference type="EMBL" id="JARPUR010000002">
    <property type="protein sequence ID" value="KAK4881259.1"/>
    <property type="molecule type" value="Genomic_DNA"/>
</dbReference>
<dbReference type="AlphaFoldDB" id="A0AAN7PBJ1"/>
<keyword evidence="2" id="KW-1185">Reference proteome</keyword>
<sequence length="96" mass="11560">MNDDNLPVQKGQKFNILPNTVRKIFKTSEVWQIKDRLAKMVNATEMDYWRRAAGKSKRERVTNERIRGIMEVSHILMDYIKTIQLKWYGHVQRMHE</sequence>
<comment type="caution">
    <text evidence="1">The sequence shown here is derived from an EMBL/GenBank/DDBJ whole genome shotgun (WGS) entry which is preliminary data.</text>
</comment>
<reference evidence="2" key="1">
    <citation type="submission" date="2023-01" db="EMBL/GenBank/DDBJ databases">
        <title>Key to firefly adult light organ development and bioluminescence: homeobox transcription factors regulate luciferase expression and transportation to peroxisome.</title>
        <authorList>
            <person name="Fu X."/>
        </authorList>
    </citation>
    <scope>NUCLEOTIDE SEQUENCE [LARGE SCALE GENOMIC DNA]</scope>
</reference>
<evidence type="ECO:0000313" key="2">
    <source>
        <dbReference type="Proteomes" id="UP001353858"/>
    </source>
</evidence>
<name>A0AAN7PBJ1_9COLE</name>
<dbReference type="Proteomes" id="UP001353858">
    <property type="component" value="Unassembled WGS sequence"/>
</dbReference>
<proteinExistence type="predicted"/>
<accession>A0AAN7PBJ1</accession>
<protein>
    <submittedName>
        <fullName evidence="1">Uncharacterized protein</fullName>
    </submittedName>
</protein>
<evidence type="ECO:0000313" key="1">
    <source>
        <dbReference type="EMBL" id="KAK4881259.1"/>
    </source>
</evidence>
<gene>
    <name evidence="1" type="ORF">RN001_004578</name>
</gene>
<organism evidence="1 2">
    <name type="scientific">Aquatica leii</name>
    <dbReference type="NCBI Taxonomy" id="1421715"/>
    <lineage>
        <taxon>Eukaryota</taxon>
        <taxon>Metazoa</taxon>
        <taxon>Ecdysozoa</taxon>
        <taxon>Arthropoda</taxon>
        <taxon>Hexapoda</taxon>
        <taxon>Insecta</taxon>
        <taxon>Pterygota</taxon>
        <taxon>Neoptera</taxon>
        <taxon>Endopterygota</taxon>
        <taxon>Coleoptera</taxon>
        <taxon>Polyphaga</taxon>
        <taxon>Elateriformia</taxon>
        <taxon>Elateroidea</taxon>
        <taxon>Lampyridae</taxon>
        <taxon>Luciolinae</taxon>
        <taxon>Aquatica</taxon>
    </lineage>
</organism>